<dbReference type="OrthoDB" id="9125539at2"/>
<dbReference type="GeneID" id="78392254"/>
<dbReference type="EMBL" id="CP027228">
    <property type="protein sequence ID" value="AVM48846.1"/>
    <property type="molecule type" value="Genomic_DNA"/>
</dbReference>
<feature type="coiled-coil region" evidence="1">
    <location>
        <begin position="395"/>
        <end position="426"/>
    </location>
</feature>
<proteinExistence type="predicted"/>
<gene>
    <name evidence="2" type="ORF">C5Q96_08255</name>
</gene>
<dbReference type="Proteomes" id="UP000237883">
    <property type="component" value="Chromosome"/>
</dbReference>
<name>A0A2S0L6I6_9FIRM</name>
<sequence>MMFGKVLRRNEEQAVASWINYLNQVRLDRLIEGLNNQEINFSDAINTLVSTMAKINETIIERNRGGLKGMHGFIAEVAECGVGNAREQILGKMPIYKWVNDNGPADLIRDGVEIQQKFVNSGNHLSLQAIKQHYSDYPWFLDGGRKYQIPADHYEKIKYLLSIPEEQANKMPKSNGEFSLKQWKEVHEFFDGEKIKLSDIEPSRFSYKDVQRDQIQETIGLEKNSIKETDEAIRKDLYEKSKATLKQGAQVAAASAALEGGMTFATGIVKKRKSGKKIKEFTTDDWIEISKDSGMGTLKGGIRGITIYELSNYTATSTAVASSLCTASFGIANEAYRYRNGEIIQEEFLLNAEVLCVDATVCALSSIIGQTVIPVPILGAVIGNTVGTFVYEIAKDNLNEKEQKLIKQYVEELQEYNKYLDQKLEAYILKLQEEFRVYYSLLEKAFSPDYSIALEGSIRLAVSLGVSEKELLKNEQETDAYFN</sequence>
<organism evidence="2 3">
    <name type="scientific">Mogibacterium diversum</name>
    <dbReference type="NCBI Taxonomy" id="114527"/>
    <lineage>
        <taxon>Bacteria</taxon>
        <taxon>Bacillati</taxon>
        <taxon>Bacillota</taxon>
        <taxon>Clostridia</taxon>
        <taxon>Peptostreptococcales</taxon>
        <taxon>Anaerovoracaceae</taxon>
        <taxon>Mogibacterium</taxon>
    </lineage>
</organism>
<evidence type="ECO:0000313" key="2">
    <source>
        <dbReference type="EMBL" id="AVM48846.1"/>
    </source>
</evidence>
<keyword evidence="1" id="KW-0175">Coiled coil</keyword>
<keyword evidence="3" id="KW-1185">Reference proteome</keyword>
<dbReference type="AlphaFoldDB" id="A0A2S0L6I6"/>
<dbReference type="KEGG" id="mdv:C5Q96_08255"/>
<evidence type="ECO:0000256" key="1">
    <source>
        <dbReference type="SAM" id="Coils"/>
    </source>
</evidence>
<accession>A0A2S0L6I6</accession>
<dbReference type="RefSeq" id="WP_106057900.1">
    <property type="nucleotide sequence ID" value="NZ_CP027228.1"/>
</dbReference>
<evidence type="ECO:0000313" key="3">
    <source>
        <dbReference type="Proteomes" id="UP000237883"/>
    </source>
</evidence>
<protein>
    <submittedName>
        <fullName evidence="2">Uncharacterized protein</fullName>
    </submittedName>
</protein>
<reference evidence="3" key="1">
    <citation type="submission" date="2018-02" db="EMBL/GenBank/DDBJ databases">
        <authorList>
            <person name="Holder M.E."/>
            <person name="Ajami N.J."/>
            <person name="Petrosino J.F."/>
        </authorList>
    </citation>
    <scope>NUCLEOTIDE SEQUENCE [LARGE SCALE GENOMIC DNA]</scope>
    <source>
        <strain evidence="3">CCUG 47132</strain>
    </source>
</reference>